<dbReference type="Gene3D" id="3.40.50.1460">
    <property type="match status" value="1"/>
</dbReference>
<dbReference type="Pfam" id="PF00656">
    <property type="entry name" value="Peptidase_C14"/>
    <property type="match status" value="1"/>
</dbReference>
<feature type="region of interest" description="Disordered" evidence="1">
    <location>
        <begin position="344"/>
        <end position="380"/>
    </location>
</feature>
<dbReference type="SUPFAM" id="SSF52129">
    <property type="entry name" value="Caspase-like"/>
    <property type="match status" value="1"/>
</dbReference>
<feature type="domain" description="Peptidase C14 caspase" evidence="3">
    <location>
        <begin position="4"/>
        <end position="221"/>
    </location>
</feature>
<dbReference type="InterPro" id="IPR011600">
    <property type="entry name" value="Pept_C14_caspase"/>
</dbReference>
<keyword evidence="5" id="KW-1185">Reference proteome</keyword>
<keyword evidence="2" id="KW-0472">Membrane</keyword>
<dbReference type="EMBL" id="JBHLUH010000009">
    <property type="protein sequence ID" value="MFC0527610.1"/>
    <property type="molecule type" value="Genomic_DNA"/>
</dbReference>
<evidence type="ECO:0000256" key="2">
    <source>
        <dbReference type="SAM" id="Phobius"/>
    </source>
</evidence>
<reference evidence="4 5" key="1">
    <citation type="submission" date="2024-09" db="EMBL/GenBank/DDBJ databases">
        <authorList>
            <person name="Sun Q."/>
            <person name="Mori K."/>
        </authorList>
    </citation>
    <scope>NUCLEOTIDE SEQUENCE [LARGE SCALE GENOMIC DNA]</scope>
    <source>
        <strain evidence="4 5">TBRC 3947</strain>
    </source>
</reference>
<feature type="compositionally biased region" description="Low complexity" evidence="1">
    <location>
        <begin position="400"/>
        <end position="410"/>
    </location>
</feature>
<feature type="compositionally biased region" description="Low complexity" evidence="1">
    <location>
        <begin position="452"/>
        <end position="468"/>
    </location>
</feature>
<gene>
    <name evidence="4" type="ORF">ACFFIA_08060</name>
</gene>
<dbReference type="InterPro" id="IPR029030">
    <property type="entry name" value="Caspase-like_dom_sf"/>
</dbReference>
<evidence type="ECO:0000313" key="5">
    <source>
        <dbReference type="Proteomes" id="UP001589867"/>
    </source>
</evidence>
<evidence type="ECO:0000256" key="1">
    <source>
        <dbReference type="SAM" id="MobiDB-lite"/>
    </source>
</evidence>
<feature type="compositionally biased region" description="Basic and acidic residues" evidence="1">
    <location>
        <begin position="482"/>
        <end position="497"/>
    </location>
</feature>
<organism evidence="4 5">
    <name type="scientific">Phytohabitans kaempferiae</name>
    <dbReference type="NCBI Taxonomy" id="1620943"/>
    <lineage>
        <taxon>Bacteria</taxon>
        <taxon>Bacillati</taxon>
        <taxon>Actinomycetota</taxon>
        <taxon>Actinomycetes</taxon>
        <taxon>Micromonosporales</taxon>
        <taxon>Micromonosporaceae</taxon>
    </lineage>
</organism>
<accession>A0ABV6LYU7</accession>
<proteinExistence type="predicted"/>
<feature type="region of interest" description="Disordered" evidence="1">
    <location>
        <begin position="233"/>
        <end position="253"/>
    </location>
</feature>
<dbReference type="PROSITE" id="PS00018">
    <property type="entry name" value="EF_HAND_1"/>
    <property type="match status" value="1"/>
</dbReference>
<evidence type="ECO:0000313" key="4">
    <source>
        <dbReference type="EMBL" id="MFC0527610.1"/>
    </source>
</evidence>
<keyword evidence="2" id="KW-0812">Transmembrane</keyword>
<keyword evidence="2" id="KW-1133">Transmembrane helix</keyword>
<feature type="region of interest" description="Disordered" evidence="1">
    <location>
        <begin position="400"/>
        <end position="497"/>
    </location>
</feature>
<feature type="compositionally biased region" description="Pro residues" evidence="1">
    <location>
        <begin position="368"/>
        <end position="380"/>
    </location>
</feature>
<feature type="compositionally biased region" description="Pro residues" evidence="1">
    <location>
        <begin position="471"/>
        <end position="481"/>
    </location>
</feature>
<dbReference type="RefSeq" id="WP_377247848.1">
    <property type="nucleotide sequence ID" value="NZ_JBHLUH010000009.1"/>
</dbReference>
<name>A0ABV6LYU7_9ACTN</name>
<feature type="transmembrane region" description="Helical" evidence="2">
    <location>
        <begin position="552"/>
        <end position="574"/>
    </location>
</feature>
<evidence type="ECO:0000259" key="3">
    <source>
        <dbReference type="Pfam" id="PF00656"/>
    </source>
</evidence>
<comment type="caution">
    <text evidence="4">The sequence shown here is derived from an EMBL/GenBank/DDBJ whole genome shotgun (WGS) entry which is preliminary data.</text>
</comment>
<sequence>MTYRALLIGNSTFDADASLNPLNAPTKDVARLHRALVDSETGLFADENVRLVTERTTDELLDELDAFFSSAHREDLLLLYYSGHGLLDERNRLFLCGRNTRSDRLLRTAVSNVRINEFIGQSVAKCTVIVLDCCSSGMFKGGGVGLQLAGPGRYIVSSTRGSALANDAATATGTSLFTEYLVTGLLGEAADRNGDGYVDLREIYDYVHGQLTASTHQVPHCRFDGDAAVSLARRRVPPPEPPPISKVPRTGQRREPVFALSETSITLRDVDPEERLAPEVVEIYQLGDEPVDCTAETEASWLSTEIRGDRVVIRLNPREGPNRGKIMIRDRASGTAQALRVEVHVKRRSRPTPQPTEPMTKGLAPSSSAPPPPPPPVVPPSQVVPPSPVVPPPVVVPPAEAAAPSDAPPAEAAPPRPQARPKVVPPITFEPPPHIRAQPPAQRQGTAPAQPPQWTAQPVAPQRPAPQVTWPSPPEPQPAPLREPEPDPPREPEPEPTNRKAVAALVVAILAFLLVLSAVGVLLVPVALVLARKASAHDERSGQPAGRGLIKAARIISWLAVGAFALAVTIGLIASAS</sequence>
<feature type="transmembrane region" description="Helical" evidence="2">
    <location>
        <begin position="502"/>
        <end position="531"/>
    </location>
</feature>
<dbReference type="NCBIfam" id="NF047832">
    <property type="entry name" value="caspase_w_EACC1"/>
    <property type="match status" value="1"/>
</dbReference>
<dbReference type="InterPro" id="IPR018247">
    <property type="entry name" value="EF_Hand_1_Ca_BS"/>
</dbReference>
<dbReference type="Proteomes" id="UP001589867">
    <property type="component" value="Unassembled WGS sequence"/>
</dbReference>
<protein>
    <submittedName>
        <fullName evidence="4">Caspase family protein</fullName>
    </submittedName>
</protein>